<proteinExistence type="predicted"/>
<sequence>MREVEAVHETAALPLSYTGLAMAAPGKVIGVTAGNILAYYRACSLGNPRYLLASVHLLRIVPAGYVGPLAHGGQLEPHYVLVYPIGAC</sequence>
<dbReference type="AlphaFoldDB" id="A0A382U5S7"/>
<gene>
    <name evidence="1" type="ORF">METZ01_LOCUS382520</name>
</gene>
<protein>
    <submittedName>
        <fullName evidence="1">Uncharacterized protein</fullName>
    </submittedName>
</protein>
<evidence type="ECO:0000313" key="1">
    <source>
        <dbReference type="EMBL" id="SVD29666.1"/>
    </source>
</evidence>
<reference evidence="1" key="1">
    <citation type="submission" date="2018-05" db="EMBL/GenBank/DDBJ databases">
        <authorList>
            <person name="Lanie J.A."/>
            <person name="Ng W.-L."/>
            <person name="Kazmierczak K.M."/>
            <person name="Andrzejewski T.M."/>
            <person name="Davidsen T.M."/>
            <person name="Wayne K.J."/>
            <person name="Tettelin H."/>
            <person name="Glass J.I."/>
            <person name="Rusch D."/>
            <person name="Podicherti R."/>
            <person name="Tsui H.-C.T."/>
            <person name="Winkler M.E."/>
        </authorList>
    </citation>
    <scope>NUCLEOTIDE SEQUENCE</scope>
</reference>
<organism evidence="1">
    <name type="scientific">marine metagenome</name>
    <dbReference type="NCBI Taxonomy" id="408172"/>
    <lineage>
        <taxon>unclassified sequences</taxon>
        <taxon>metagenomes</taxon>
        <taxon>ecological metagenomes</taxon>
    </lineage>
</organism>
<accession>A0A382U5S7</accession>
<name>A0A382U5S7_9ZZZZ</name>
<dbReference type="EMBL" id="UINC01141744">
    <property type="protein sequence ID" value="SVD29666.1"/>
    <property type="molecule type" value="Genomic_DNA"/>
</dbReference>